<keyword evidence="3" id="KW-1185">Reference proteome</keyword>
<name>A0ABU0IA88_9HYPH</name>
<accession>A0ABU0IA88</accession>
<comment type="caution">
    <text evidence="2">The sequence shown here is derived from an EMBL/GenBank/DDBJ whole genome shotgun (WGS) entry which is preliminary data.</text>
</comment>
<evidence type="ECO:0000313" key="3">
    <source>
        <dbReference type="Proteomes" id="UP001235269"/>
    </source>
</evidence>
<gene>
    <name evidence="2" type="ORF">QO005_001470</name>
</gene>
<dbReference type="Proteomes" id="UP001235269">
    <property type="component" value="Unassembled WGS sequence"/>
</dbReference>
<organism evidence="2 3">
    <name type="scientific">Rhizobium paknamense</name>
    <dbReference type="NCBI Taxonomy" id="1206817"/>
    <lineage>
        <taxon>Bacteria</taxon>
        <taxon>Pseudomonadati</taxon>
        <taxon>Pseudomonadota</taxon>
        <taxon>Alphaproteobacteria</taxon>
        <taxon>Hyphomicrobiales</taxon>
        <taxon>Rhizobiaceae</taxon>
        <taxon>Rhizobium/Agrobacterium group</taxon>
        <taxon>Rhizobium</taxon>
    </lineage>
</organism>
<evidence type="ECO:0000256" key="1">
    <source>
        <dbReference type="SAM" id="SignalP"/>
    </source>
</evidence>
<evidence type="ECO:0000313" key="2">
    <source>
        <dbReference type="EMBL" id="MDQ0455140.1"/>
    </source>
</evidence>
<reference evidence="2 3" key="1">
    <citation type="submission" date="2023-07" db="EMBL/GenBank/DDBJ databases">
        <title>Genomic Encyclopedia of Type Strains, Phase IV (KMG-IV): sequencing the most valuable type-strain genomes for metagenomic binning, comparative biology and taxonomic classification.</title>
        <authorList>
            <person name="Goeker M."/>
        </authorList>
    </citation>
    <scope>NUCLEOTIDE SEQUENCE [LARGE SCALE GENOMIC DNA]</scope>
    <source>
        <strain evidence="2 3">DSM 100301</strain>
    </source>
</reference>
<dbReference type="EMBL" id="JAUSWH010000003">
    <property type="protein sequence ID" value="MDQ0455140.1"/>
    <property type="molecule type" value="Genomic_DNA"/>
</dbReference>
<feature type="chain" id="PRO_5047374957" description="Lipoprotein" evidence="1">
    <location>
        <begin position="23"/>
        <end position="134"/>
    </location>
</feature>
<proteinExistence type="predicted"/>
<keyword evidence="1" id="KW-0732">Signal</keyword>
<evidence type="ECO:0008006" key="4">
    <source>
        <dbReference type="Google" id="ProtNLM"/>
    </source>
</evidence>
<feature type="signal peptide" evidence="1">
    <location>
        <begin position="1"/>
        <end position="22"/>
    </location>
</feature>
<protein>
    <recommendedName>
        <fullName evidence="4">Lipoprotein</fullName>
    </recommendedName>
</protein>
<sequence>MMLAAGLALALAGCSTTGGSMAVSKPSALQTRWAGQSAGVFFAKFGPPINDEDVGGDTVYTWRGGFKTRSVPAAYDKTADGKRGKQIRPARTDYLRCEVRITVSDNYTIRDIKPVFDKKLDDGRTWCEEFLAGN</sequence>